<feature type="transmembrane region" description="Helical" evidence="1">
    <location>
        <begin position="98"/>
        <end position="118"/>
    </location>
</feature>
<evidence type="ECO:0000256" key="1">
    <source>
        <dbReference type="SAM" id="Phobius"/>
    </source>
</evidence>
<evidence type="ECO:0000313" key="2">
    <source>
        <dbReference type="EMBL" id="PIR92427.1"/>
    </source>
</evidence>
<dbReference type="Proteomes" id="UP000228510">
    <property type="component" value="Unassembled WGS sequence"/>
</dbReference>
<reference evidence="3" key="1">
    <citation type="submission" date="2017-09" db="EMBL/GenBank/DDBJ databases">
        <title>Depth-based differentiation of microbial function through sediment-hosted aquifers and enrichment of novel symbionts in the deep terrestrial subsurface.</title>
        <authorList>
            <person name="Probst A.J."/>
            <person name="Ladd B."/>
            <person name="Jarett J.K."/>
            <person name="Geller-Mcgrath D.E."/>
            <person name="Sieber C.M.K."/>
            <person name="Emerson J.B."/>
            <person name="Anantharaman K."/>
            <person name="Thomas B.C."/>
            <person name="Malmstrom R."/>
            <person name="Stieglmeier M."/>
            <person name="Klingl A."/>
            <person name="Woyke T."/>
            <person name="Ryan C.M."/>
            <person name="Banfield J.F."/>
        </authorList>
    </citation>
    <scope>NUCLEOTIDE SEQUENCE [LARGE SCALE GENOMIC DNA]</scope>
</reference>
<keyword evidence="1" id="KW-1133">Transmembrane helix</keyword>
<evidence type="ECO:0000313" key="3">
    <source>
        <dbReference type="Proteomes" id="UP000228510"/>
    </source>
</evidence>
<organism evidence="2 3">
    <name type="scientific">Candidatus Falkowbacteria bacterium CG10_big_fil_rev_8_21_14_0_10_44_15</name>
    <dbReference type="NCBI Taxonomy" id="1974569"/>
    <lineage>
        <taxon>Bacteria</taxon>
        <taxon>Candidatus Falkowiibacteriota</taxon>
    </lineage>
</organism>
<feature type="transmembrane region" description="Helical" evidence="1">
    <location>
        <begin position="7"/>
        <end position="25"/>
    </location>
</feature>
<protein>
    <recommendedName>
        <fullName evidence="4">DoxX family protein</fullName>
    </recommendedName>
</protein>
<dbReference type="AlphaFoldDB" id="A0A2H0V036"/>
<proteinExistence type="predicted"/>
<accession>A0A2H0V036</accession>
<sequence>MKKTSFHFLRVGLAITFLWIGVLIFKNPEAWGGYLQPWTAGLLPIPLTQAMIGTAILDITIGAFLLIDFLPWLAALVGAIHILIVLTVSGITDITVRDIGLLVAALAIVIDSLPQSIINRINFLKKLTPETNQSRSSEIKNNY</sequence>
<keyword evidence="1" id="KW-0812">Transmembrane</keyword>
<feature type="transmembrane region" description="Helical" evidence="1">
    <location>
        <begin position="73"/>
        <end position="92"/>
    </location>
</feature>
<comment type="caution">
    <text evidence="2">The sequence shown here is derived from an EMBL/GenBank/DDBJ whole genome shotgun (WGS) entry which is preliminary data.</text>
</comment>
<keyword evidence="1" id="KW-0472">Membrane</keyword>
<dbReference type="EMBL" id="PFAT01000025">
    <property type="protein sequence ID" value="PIR92427.1"/>
    <property type="molecule type" value="Genomic_DNA"/>
</dbReference>
<gene>
    <name evidence="2" type="ORF">COU01_01810</name>
</gene>
<name>A0A2H0V036_9BACT</name>
<feature type="transmembrane region" description="Helical" evidence="1">
    <location>
        <begin position="45"/>
        <end position="66"/>
    </location>
</feature>
<evidence type="ECO:0008006" key="4">
    <source>
        <dbReference type="Google" id="ProtNLM"/>
    </source>
</evidence>